<organism evidence="2 3">
    <name type="scientific">Hordeum vulgare subsp. vulgare</name>
    <name type="common">Domesticated barley</name>
    <dbReference type="NCBI Taxonomy" id="112509"/>
    <lineage>
        <taxon>Eukaryota</taxon>
        <taxon>Viridiplantae</taxon>
        <taxon>Streptophyta</taxon>
        <taxon>Embryophyta</taxon>
        <taxon>Tracheophyta</taxon>
        <taxon>Spermatophyta</taxon>
        <taxon>Magnoliopsida</taxon>
        <taxon>Liliopsida</taxon>
        <taxon>Poales</taxon>
        <taxon>Poaceae</taxon>
        <taxon>BOP clade</taxon>
        <taxon>Pooideae</taxon>
        <taxon>Triticodae</taxon>
        <taxon>Triticeae</taxon>
        <taxon>Hordeinae</taxon>
        <taxon>Hordeum</taxon>
    </lineage>
</organism>
<sequence>MPPSFNDETYMSTMGVGSNNSHWSQTNEVHFDDQEFEVDGDGEGIVGAPKGRAGNYTMDKDILLCGTWLQVSRDATVGGDQSRDVY</sequence>
<evidence type="ECO:0000256" key="1">
    <source>
        <dbReference type="SAM" id="MobiDB-lite"/>
    </source>
</evidence>
<feature type="region of interest" description="Disordered" evidence="1">
    <location>
        <begin position="1"/>
        <end position="24"/>
    </location>
</feature>
<dbReference type="Gramene" id="HORVU.MOREX.r2.7HG0610270.1">
    <property type="protein sequence ID" value="HORVU.MOREX.r2.7HG0610270.1"/>
    <property type="gene ID" value="HORVU.MOREX.r2.7HG0610270"/>
</dbReference>
<reference evidence="2" key="3">
    <citation type="submission" date="2022-01" db="UniProtKB">
        <authorList>
            <consortium name="EnsemblPlants"/>
        </authorList>
    </citation>
    <scope>IDENTIFICATION</scope>
    <source>
        <strain evidence="2">subsp. vulgare</strain>
    </source>
</reference>
<evidence type="ECO:0000313" key="2">
    <source>
        <dbReference type="EnsemblPlants" id="HORVU.MOREX.r3.7HG0735720.1"/>
    </source>
</evidence>
<name>A0A8I7BJX0_HORVV</name>
<reference evidence="2" key="2">
    <citation type="submission" date="2020-10" db="EMBL/GenBank/DDBJ databases">
        <authorList>
            <person name="Scholz U."/>
            <person name="Mascher M."/>
            <person name="Fiebig A."/>
        </authorList>
    </citation>
    <scope>NUCLEOTIDE SEQUENCE [LARGE SCALE GENOMIC DNA]</scope>
    <source>
        <strain evidence="2">cv. Morex</strain>
    </source>
</reference>
<proteinExistence type="predicted"/>
<protein>
    <submittedName>
        <fullName evidence="2">Uncharacterized protein</fullName>
    </submittedName>
</protein>
<accession>A0A8I7BJX0</accession>
<keyword evidence="3" id="KW-1185">Reference proteome</keyword>
<evidence type="ECO:0000313" key="3">
    <source>
        <dbReference type="Proteomes" id="UP000011116"/>
    </source>
</evidence>
<reference evidence="3" key="1">
    <citation type="journal article" date="2012" name="Nature">
        <title>A physical, genetic and functional sequence assembly of the barley genome.</title>
        <authorList>
            <consortium name="The International Barley Genome Sequencing Consortium"/>
            <person name="Mayer K.F."/>
            <person name="Waugh R."/>
            <person name="Brown J.W."/>
            <person name="Schulman A."/>
            <person name="Langridge P."/>
            <person name="Platzer M."/>
            <person name="Fincher G.B."/>
            <person name="Muehlbauer G.J."/>
            <person name="Sato K."/>
            <person name="Close T.J."/>
            <person name="Wise R.P."/>
            <person name="Stein N."/>
        </authorList>
    </citation>
    <scope>NUCLEOTIDE SEQUENCE [LARGE SCALE GENOMIC DNA]</scope>
    <source>
        <strain evidence="3">cv. Morex</strain>
    </source>
</reference>
<dbReference type="Gramene" id="HORVU.MOREX.r3.7HG0735720.1">
    <property type="protein sequence ID" value="HORVU.MOREX.r3.7HG0735720.1"/>
    <property type="gene ID" value="HORVU.MOREX.r3.7HG0735720"/>
</dbReference>
<dbReference type="EnsemblPlants" id="HORVU.MOREX.r3.7HG0735720.1">
    <property type="protein sequence ID" value="HORVU.MOREX.r3.7HG0735720.1"/>
    <property type="gene ID" value="HORVU.MOREX.r3.7HG0735720"/>
</dbReference>
<dbReference type="AlphaFoldDB" id="A0A8I7BJX0"/>
<dbReference type="Proteomes" id="UP000011116">
    <property type="component" value="Chromosome 7H"/>
</dbReference>